<evidence type="ECO:0000256" key="1">
    <source>
        <dbReference type="SAM" id="MobiDB-lite"/>
    </source>
</evidence>
<name>A0A0D8XIH0_DICVI</name>
<gene>
    <name evidence="2" type="ORF">DICVIV_09524</name>
</gene>
<reference evidence="2 3" key="1">
    <citation type="submission" date="2013-11" db="EMBL/GenBank/DDBJ databases">
        <title>Draft genome of the bovine lungworm Dictyocaulus viviparus.</title>
        <authorList>
            <person name="Mitreva M."/>
        </authorList>
    </citation>
    <scope>NUCLEOTIDE SEQUENCE [LARGE SCALE GENOMIC DNA]</scope>
    <source>
        <strain evidence="2 3">HannoverDv2000</strain>
    </source>
</reference>
<dbReference type="EMBL" id="KN716473">
    <property type="protein sequence ID" value="KJH44445.1"/>
    <property type="molecule type" value="Genomic_DNA"/>
</dbReference>
<sequence>MNASVSLNYDKGAERSRSGNEGKVFLTDSGTEKKNTNIVEDEAYKFIDANDEKIALSLSLSY</sequence>
<keyword evidence="3" id="KW-1185">Reference proteome</keyword>
<evidence type="ECO:0000313" key="2">
    <source>
        <dbReference type="EMBL" id="KJH44445.1"/>
    </source>
</evidence>
<protein>
    <submittedName>
        <fullName evidence="2">Uncharacterized protein</fullName>
    </submittedName>
</protein>
<feature type="compositionally biased region" description="Basic and acidic residues" evidence="1">
    <location>
        <begin position="11"/>
        <end position="20"/>
    </location>
</feature>
<organism evidence="2 3">
    <name type="scientific">Dictyocaulus viviparus</name>
    <name type="common">Bovine lungworm</name>
    <dbReference type="NCBI Taxonomy" id="29172"/>
    <lineage>
        <taxon>Eukaryota</taxon>
        <taxon>Metazoa</taxon>
        <taxon>Ecdysozoa</taxon>
        <taxon>Nematoda</taxon>
        <taxon>Chromadorea</taxon>
        <taxon>Rhabditida</taxon>
        <taxon>Rhabditina</taxon>
        <taxon>Rhabditomorpha</taxon>
        <taxon>Strongyloidea</taxon>
        <taxon>Metastrongylidae</taxon>
        <taxon>Dictyocaulus</taxon>
    </lineage>
</organism>
<feature type="region of interest" description="Disordered" evidence="1">
    <location>
        <begin position="1"/>
        <end position="28"/>
    </location>
</feature>
<accession>A0A0D8XIH0</accession>
<reference evidence="3" key="2">
    <citation type="journal article" date="2016" name="Sci. Rep.">
        <title>Dictyocaulus viviparus genome, variome and transcriptome elucidate lungworm biology and support future intervention.</title>
        <authorList>
            <person name="McNulty S.N."/>
            <person name="Strube C."/>
            <person name="Rosa B.A."/>
            <person name="Martin J.C."/>
            <person name="Tyagi R."/>
            <person name="Choi Y.J."/>
            <person name="Wang Q."/>
            <person name="Hallsworth Pepin K."/>
            <person name="Zhang X."/>
            <person name="Ozersky P."/>
            <person name="Wilson R.K."/>
            <person name="Sternberg P.W."/>
            <person name="Gasser R.B."/>
            <person name="Mitreva M."/>
        </authorList>
    </citation>
    <scope>NUCLEOTIDE SEQUENCE [LARGE SCALE GENOMIC DNA]</scope>
    <source>
        <strain evidence="3">HannoverDv2000</strain>
    </source>
</reference>
<dbReference type="AlphaFoldDB" id="A0A0D8XIH0"/>
<proteinExistence type="predicted"/>
<evidence type="ECO:0000313" key="3">
    <source>
        <dbReference type="Proteomes" id="UP000053766"/>
    </source>
</evidence>
<dbReference type="Proteomes" id="UP000053766">
    <property type="component" value="Unassembled WGS sequence"/>
</dbReference>